<dbReference type="AlphaFoldDB" id="K1LND1"/>
<comment type="caution">
    <text evidence="2">The sequence shown here is derived from an EMBL/GenBank/DDBJ whole genome shotgun (WGS) entry which is preliminary data.</text>
</comment>
<dbReference type="Proteomes" id="UP000004738">
    <property type="component" value="Unassembled WGS sequence"/>
</dbReference>
<dbReference type="Pfam" id="PF01507">
    <property type="entry name" value="PAPS_reduct"/>
    <property type="match status" value="1"/>
</dbReference>
<dbReference type="EMBL" id="AMCK01000006">
    <property type="protein sequence ID" value="EKB45679.1"/>
    <property type="molecule type" value="Genomic_DNA"/>
</dbReference>
<dbReference type="CDD" id="cd23947">
    <property type="entry name" value="PAPS_reductase-like_YbdN"/>
    <property type="match status" value="1"/>
</dbReference>
<keyword evidence="3" id="KW-1185">Reference proteome</keyword>
<dbReference type="NCBIfam" id="TIGR03183">
    <property type="entry name" value="DNA_S_dndC"/>
    <property type="match status" value="1"/>
</dbReference>
<reference evidence="2 3" key="1">
    <citation type="journal article" date="2012" name="J. Bacteriol.">
        <title>Draft Genome Sequence of Bacillus isronensis Strain B3W22, Isolated from the Upper Atmosphere.</title>
        <authorList>
            <person name="Shivaji S."/>
            <person name="Ara S."/>
            <person name="Singh S.K."/>
            <person name="Bandi S."/>
            <person name="Singh A."/>
            <person name="Pinnaka A.K."/>
        </authorList>
    </citation>
    <scope>NUCLEOTIDE SEQUENCE [LARGE SCALE GENOMIC DNA]</scope>
    <source>
        <strain evidence="2 3">B3W22</strain>
    </source>
</reference>
<accession>K1LND1</accession>
<evidence type="ECO:0000259" key="1">
    <source>
        <dbReference type="Pfam" id="PF01507"/>
    </source>
</evidence>
<evidence type="ECO:0000313" key="2">
    <source>
        <dbReference type="EMBL" id="EKB45679.1"/>
    </source>
</evidence>
<dbReference type="PANTHER" id="PTHR43196:SF2">
    <property type="entry name" value="PHOSPHOADENOSINE PHOSPHOSULFATE REDUCTASE"/>
    <property type="match status" value="1"/>
</dbReference>
<dbReference type="NCBIfam" id="NF005316">
    <property type="entry name" value="PRK06850.1"/>
    <property type="match status" value="1"/>
</dbReference>
<protein>
    <recommendedName>
        <fullName evidence="1">Phosphoadenosine phosphosulphate reductase domain-containing protein</fullName>
    </recommendedName>
</protein>
<dbReference type="PANTHER" id="PTHR43196">
    <property type="entry name" value="SULFATE ADENYLYLTRANSFERASE SUBUNIT 2"/>
    <property type="match status" value="1"/>
</dbReference>
<dbReference type="InterPro" id="IPR002500">
    <property type="entry name" value="PAPS_reduct_dom"/>
</dbReference>
<dbReference type="PATRIC" id="fig|1224748.3.peg.1622"/>
<dbReference type="SUPFAM" id="SSF52402">
    <property type="entry name" value="Adenine nucleotide alpha hydrolases-like"/>
    <property type="match status" value="1"/>
</dbReference>
<feature type="domain" description="Phosphoadenosine phosphosulphate reductase" evidence="1">
    <location>
        <begin position="36"/>
        <end position="266"/>
    </location>
</feature>
<dbReference type="GO" id="GO:0003824">
    <property type="term" value="F:catalytic activity"/>
    <property type="evidence" value="ECO:0007669"/>
    <property type="project" value="InterPro"/>
</dbReference>
<name>K1LND1_9BACL</name>
<sequence>MNENIISNLFTNEKSIVDLAKEQIKQAYKEDDRPWVVGYSGGKDSTVVVQLVFEALSELNPVDLKKKVYVISSDTLIETPLIINSINKTLSNIQDAAFKKGLPIETHKVKPEPTNSFWVNLIGRGYPSPNQTFRWCTDRLKIEPANSFVMNKVSSFGEVIMVLGVREDESVSRGNSIREHTIEGQLFMRHSTLPNAFVYAPIRNFNLDDVWNYLLNTPSPWGDDNYELHRLYQDSSSGECPLVIDKNIKESAGSCGNSRFGCWVCTVVTEDKALTGFIQSGHDWMKPLLDFRNWLTSIRDDRTKRMKYRMNGQIYFRDVKVDEVNGIPCVMIPKKSGRNAVNIPYKDYRVIEKHEIQQYIDQNNIDLGAAEDQMILIRYEEETLDGEIVEKHAQLGLGPYTMETRREILTRLLALQVTVKHPEDPHYELISEEELKEIRRTWLKQGDWEDWVPMLYAKVYGKDTQITWEKDDRPLLDNEQISQLDMLCKEFNVDMKVMRKLINLEKNFAGYKIRRGIGDEIGKILKQDYLHL</sequence>
<evidence type="ECO:0000313" key="3">
    <source>
        <dbReference type="Proteomes" id="UP000004738"/>
    </source>
</evidence>
<dbReference type="InterPro" id="IPR014729">
    <property type="entry name" value="Rossmann-like_a/b/a_fold"/>
</dbReference>
<organism evidence="2 3">
    <name type="scientific">Solibacillus isronensis B3W22</name>
    <dbReference type="NCBI Taxonomy" id="1224748"/>
    <lineage>
        <taxon>Bacteria</taxon>
        <taxon>Bacillati</taxon>
        <taxon>Bacillota</taxon>
        <taxon>Bacilli</taxon>
        <taxon>Bacillales</taxon>
        <taxon>Caryophanaceae</taxon>
        <taxon>Solibacillus</taxon>
    </lineage>
</organism>
<gene>
    <name evidence="2" type="ORF">B857_01630</name>
</gene>
<proteinExistence type="predicted"/>
<dbReference type="InterPro" id="IPR017598">
    <property type="entry name" value="SulphurTrfase_DndC"/>
</dbReference>
<dbReference type="Gene3D" id="3.40.50.620">
    <property type="entry name" value="HUPs"/>
    <property type="match status" value="1"/>
</dbReference>
<dbReference type="InterPro" id="IPR050128">
    <property type="entry name" value="Sulfate_adenylyltrnsfr_sub2"/>
</dbReference>
<dbReference type="RefSeq" id="WP_008405467.1">
    <property type="nucleotide sequence ID" value="NZ_AMCK01000006.1"/>
</dbReference>